<keyword evidence="4 8" id="KW-0812">Transmembrane</keyword>
<dbReference type="PANTHER" id="PTHR23517:SF2">
    <property type="entry name" value="MULTIDRUG RESISTANCE PROTEIN MDTH"/>
    <property type="match status" value="1"/>
</dbReference>
<comment type="subcellular location">
    <subcellularLocation>
        <location evidence="1">Cell membrane</location>
        <topology evidence="1">Multi-pass membrane protein</topology>
    </subcellularLocation>
</comment>
<keyword evidence="10" id="KW-1185">Reference proteome</keyword>
<keyword evidence="2" id="KW-0813">Transport</keyword>
<accession>A0ABP9LPZ7</accession>
<evidence type="ECO:0000256" key="1">
    <source>
        <dbReference type="ARBA" id="ARBA00004651"/>
    </source>
</evidence>
<sequence length="419" mass="43491">MFLHRLLPAGRRPHPVGLVFLLDWTGTGLLLTVAPVYFTSAHIVSATQYALAQTVASLLGLLVSVPVSGLTKRWPLRRILVGLYLWRAVAVLLLLVAHSLPVLMTGLCLLTLADRPCGPLLQSLVAESQAPDARVRLMAVARTMANIGITVGALVGGGLLALDGRPPLIGAVAGDSLSFVVAAAILIGVTGVAQARRVQPVKEAAAVRDRSILSDRRFLGLTALNGVLGMHKPMLMTALPLWIAVHSDIPHYWTGLLMAVNTVMVVGLQIPLSRAAAELAGSARAMAITGVVLAGAALGFAAAAGRGATAAIVILVAVTVLITIAEIYQSAGSWGVSFAYAPEEDRARYLAVFNLGNGARDIVGPLLLTAVIFPLGLPGWAVLAGVLSASGWQLHRSVMRSPAPPNPAEPADAASTSTP</sequence>
<evidence type="ECO:0000256" key="3">
    <source>
        <dbReference type="ARBA" id="ARBA00022475"/>
    </source>
</evidence>
<evidence type="ECO:0000256" key="6">
    <source>
        <dbReference type="ARBA" id="ARBA00023136"/>
    </source>
</evidence>
<evidence type="ECO:0000313" key="9">
    <source>
        <dbReference type="EMBL" id="GAA5080929.1"/>
    </source>
</evidence>
<keyword evidence="5 8" id="KW-1133">Transmembrane helix</keyword>
<feature type="transmembrane region" description="Helical" evidence="8">
    <location>
        <begin position="144"/>
        <end position="162"/>
    </location>
</feature>
<feature type="transmembrane region" description="Helical" evidence="8">
    <location>
        <begin position="50"/>
        <end position="69"/>
    </location>
</feature>
<feature type="transmembrane region" description="Helical" evidence="8">
    <location>
        <begin position="366"/>
        <end position="392"/>
    </location>
</feature>
<evidence type="ECO:0000313" key="10">
    <source>
        <dbReference type="Proteomes" id="UP001500124"/>
    </source>
</evidence>
<name>A0ABP9LPZ7_9ACTN</name>
<feature type="compositionally biased region" description="Low complexity" evidence="7">
    <location>
        <begin position="409"/>
        <end position="419"/>
    </location>
</feature>
<dbReference type="Pfam" id="PF07690">
    <property type="entry name" value="MFS_1"/>
    <property type="match status" value="1"/>
</dbReference>
<organism evidence="9 10">
    <name type="scientific">Streptomyces similanensis</name>
    <dbReference type="NCBI Taxonomy" id="1274988"/>
    <lineage>
        <taxon>Bacteria</taxon>
        <taxon>Bacillati</taxon>
        <taxon>Actinomycetota</taxon>
        <taxon>Actinomycetes</taxon>
        <taxon>Kitasatosporales</taxon>
        <taxon>Streptomycetaceae</taxon>
        <taxon>Streptomyces</taxon>
    </lineage>
</organism>
<dbReference type="InterPro" id="IPR036259">
    <property type="entry name" value="MFS_trans_sf"/>
</dbReference>
<evidence type="ECO:0000256" key="7">
    <source>
        <dbReference type="SAM" id="MobiDB-lite"/>
    </source>
</evidence>
<dbReference type="Proteomes" id="UP001500124">
    <property type="component" value="Unassembled WGS sequence"/>
</dbReference>
<evidence type="ECO:0000256" key="5">
    <source>
        <dbReference type="ARBA" id="ARBA00022989"/>
    </source>
</evidence>
<gene>
    <name evidence="9" type="ORF">GCM10023336_74450</name>
</gene>
<protein>
    <submittedName>
        <fullName evidence="9">MFS transporter</fullName>
    </submittedName>
</protein>
<feature type="transmembrane region" description="Helical" evidence="8">
    <location>
        <begin position="310"/>
        <end position="328"/>
    </location>
</feature>
<evidence type="ECO:0000256" key="8">
    <source>
        <dbReference type="SAM" id="Phobius"/>
    </source>
</evidence>
<feature type="transmembrane region" description="Helical" evidence="8">
    <location>
        <begin position="285"/>
        <end position="304"/>
    </location>
</feature>
<keyword evidence="6 8" id="KW-0472">Membrane</keyword>
<proteinExistence type="predicted"/>
<feature type="transmembrane region" description="Helical" evidence="8">
    <location>
        <begin position="16"/>
        <end position="38"/>
    </location>
</feature>
<feature type="transmembrane region" description="Helical" evidence="8">
    <location>
        <begin position="251"/>
        <end position="273"/>
    </location>
</feature>
<feature type="transmembrane region" description="Helical" evidence="8">
    <location>
        <begin position="168"/>
        <end position="193"/>
    </location>
</feature>
<feature type="transmembrane region" description="Helical" evidence="8">
    <location>
        <begin position="89"/>
        <end position="113"/>
    </location>
</feature>
<dbReference type="Gene3D" id="1.20.1250.20">
    <property type="entry name" value="MFS general substrate transporter like domains"/>
    <property type="match status" value="1"/>
</dbReference>
<dbReference type="EMBL" id="BAABKC010000141">
    <property type="protein sequence ID" value="GAA5080929.1"/>
    <property type="molecule type" value="Genomic_DNA"/>
</dbReference>
<evidence type="ECO:0000256" key="4">
    <source>
        <dbReference type="ARBA" id="ARBA00022692"/>
    </source>
</evidence>
<dbReference type="InterPro" id="IPR011701">
    <property type="entry name" value="MFS"/>
</dbReference>
<dbReference type="PANTHER" id="PTHR23517">
    <property type="entry name" value="RESISTANCE PROTEIN MDTM, PUTATIVE-RELATED-RELATED"/>
    <property type="match status" value="1"/>
</dbReference>
<feature type="region of interest" description="Disordered" evidence="7">
    <location>
        <begin position="399"/>
        <end position="419"/>
    </location>
</feature>
<dbReference type="InterPro" id="IPR050171">
    <property type="entry name" value="MFS_Transporters"/>
</dbReference>
<evidence type="ECO:0000256" key="2">
    <source>
        <dbReference type="ARBA" id="ARBA00022448"/>
    </source>
</evidence>
<comment type="caution">
    <text evidence="9">The sequence shown here is derived from an EMBL/GenBank/DDBJ whole genome shotgun (WGS) entry which is preliminary data.</text>
</comment>
<feature type="transmembrane region" description="Helical" evidence="8">
    <location>
        <begin position="218"/>
        <end position="245"/>
    </location>
</feature>
<keyword evidence="3" id="KW-1003">Cell membrane</keyword>
<reference evidence="10" key="1">
    <citation type="journal article" date="2019" name="Int. J. Syst. Evol. Microbiol.">
        <title>The Global Catalogue of Microorganisms (GCM) 10K type strain sequencing project: providing services to taxonomists for standard genome sequencing and annotation.</title>
        <authorList>
            <consortium name="The Broad Institute Genomics Platform"/>
            <consortium name="The Broad Institute Genome Sequencing Center for Infectious Disease"/>
            <person name="Wu L."/>
            <person name="Ma J."/>
        </authorList>
    </citation>
    <scope>NUCLEOTIDE SEQUENCE [LARGE SCALE GENOMIC DNA]</scope>
    <source>
        <strain evidence="10">JCM 18410</strain>
    </source>
</reference>
<dbReference type="SUPFAM" id="SSF103473">
    <property type="entry name" value="MFS general substrate transporter"/>
    <property type="match status" value="1"/>
</dbReference>